<evidence type="ECO:0000313" key="2">
    <source>
        <dbReference type="Proteomes" id="UP000051913"/>
    </source>
</evidence>
<sequence length="103" mass="11724">MSTNEDVLLISDGYRESIGELRFFVVRRIIVWLTDRFAGASGKSPRVDCYCRSALQLPPSQDFCFGLRWKGRREAHGFSWRASHVNIGPSLRFGSVLSSKSKR</sequence>
<dbReference type="AlphaFoldDB" id="A0A0R3LD71"/>
<organism evidence="1 2">
    <name type="scientific">Bradyrhizobium valentinum</name>
    <dbReference type="NCBI Taxonomy" id="1518501"/>
    <lineage>
        <taxon>Bacteria</taxon>
        <taxon>Pseudomonadati</taxon>
        <taxon>Pseudomonadota</taxon>
        <taxon>Alphaproteobacteria</taxon>
        <taxon>Hyphomicrobiales</taxon>
        <taxon>Nitrobacteraceae</taxon>
        <taxon>Bradyrhizobium</taxon>
    </lineage>
</organism>
<keyword evidence="2" id="KW-1185">Reference proteome</keyword>
<dbReference type="EMBL" id="LLXX01000143">
    <property type="protein sequence ID" value="KRR03123.1"/>
    <property type="molecule type" value="Genomic_DNA"/>
</dbReference>
<proteinExistence type="predicted"/>
<evidence type="ECO:0000313" key="1">
    <source>
        <dbReference type="EMBL" id="KRR03123.1"/>
    </source>
</evidence>
<dbReference type="Proteomes" id="UP000051913">
    <property type="component" value="Unassembled WGS sequence"/>
</dbReference>
<reference evidence="1 2" key="1">
    <citation type="submission" date="2014-03" db="EMBL/GenBank/DDBJ databases">
        <title>Bradyrhizobium valentinum sp. nov., isolated from effective nodules of Lupinus mariae-josephae, a lupine endemic of basic-lime soils in Eastern Spain.</title>
        <authorList>
            <person name="Duran D."/>
            <person name="Rey L."/>
            <person name="Navarro A."/>
            <person name="Busquets A."/>
            <person name="Imperial J."/>
            <person name="Ruiz-Argueso T."/>
        </authorList>
    </citation>
    <scope>NUCLEOTIDE SEQUENCE [LARGE SCALE GENOMIC DNA]</scope>
    <source>
        <strain evidence="1 2">LmjM3</strain>
    </source>
</reference>
<protein>
    <submittedName>
        <fullName evidence="1">Uncharacterized protein</fullName>
    </submittedName>
</protein>
<comment type="caution">
    <text evidence="1">The sequence shown here is derived from an EMBL/GenBank/DDBJ whole genome shotgun (WGS) entry which is preliminary data.</text>
</comment>
<accession>A0A0R3LD71</accession>
<name>A0A0R3LD71_9BRAD</name>
<gene>
    <name evidence="1" type="ORF">CP49_04025</name>
</gene>